<dbReference type="AlphaFoldDB" id="A0A251VAG7"/>
<dbReference type="Proteomes" id="UP000215914">
    <property type="component" value="Chromosome 3"/>
</dbReference>
<organism evidence="1 2">
    <name type="scientific">Helianthus annuus</name>
    <name type="common">Common sunflower</name>
    <dbReference type="NCBI Taxonomy" id="4232"/>
    <lineage>
        <taxon>Eukaryota</taxon>
        <taxon>Viridiplantae</taxon>
        <taxon>Streptophyta</taxon>
        <taxon>Embryophyta</taxon>
        <taxon>Tracheophyta</taxon>
        <taxon>Spermatophyta</taxon>
        <taxon>Magnoliopsida</taxon>
        <taxon>eudicotyledons</taxon>
        <taxon>Gunneridae</taxon>
        <taxon>Pentapetalae</taxon>
        <taxon>asterids</taxon>
        <taxon>campanulids</taxon>
        <taxon>Asterales</taxon>
        <taxon>Asteraceae</taxon>
        <taxon>Asteroideae</taxon>
        <taxon>Heliantheae alliance</taxon>
        <taxon>Heliantheae</taxon>
        <taxon>Helianthus</taxon>
    </lineage>
</organism>
<protein>
    <submittedName>
        <fullName evidence="1">Uncharacterized protein</fullName>
    </submittedName>
</protein>
<name>A0A251VAG7_HELAN</name>
<evidence type="ECO:0000313" key="1">
    <source>
        <dbReference type="EMBL" id="OTG32136.1"/>
    </source>
</evidence>
<proteinExistence type="predicted"/>
<keyword evidence="2" id="KW-1185">Reference proteome</keyword>
<reference evidence="2" key="1">
    <citation type="journal article" date="2017" name="Nature">
        <title>The sunflower genome provides insights into oil metabolism, flowering and Asterid evolution.</title>
        <authorList>
            <person name="Badouin H."/>
            <person name="Gouzy J."/>
            <person name="Grassa C.J."/>
            <person name="Murat F."/>
            <person name="Staton S.E."/>
            <person name="Cottret L."/>
            <person name="Lelandais-Briere C."/>
            <person name="Owens G.L."/>
            <person name="Carrere S."/>
            <person name="Mayjonade B."/>
            <person name="Legrand L."/>
            <person name="Gill N."/>
            <person name="Kane N.C."/>
            <person name="Bowers J.E."/>
            <person name="Hubner S."/>
            <person name="Bellec A."/>
            <person name="Berard A."/>
            <person name="Berges H."/>
            <person name="Blanchet N."/>
            <person name="Boniface M.C."/>
            <person name="Brunel D."/>
            <person name="Catrice O."/>
            <person name="Chaidir N."/>
            <person name="Claudel C."/>
            <person name="Donnadieu C."/>
            <person name="Faraut T."/>
            <person name="Fievet G."/>
            <person name="Helmstetter N."/>
            <person name="King M."/>
            <person name="Knapp S.J."/>
            <person name="Lai Z."/>
            <person name="Le Paslier M.C."/>
            <person name="Lippi Y."/>
            <person name="Lorenzon L."/>
            <person name="Mandel J.R."/>
            <person name="Marage G."/>
            <person name="Marchand G."/>
            <person name="Marquand E."/>
            <person name="Bret-Mestries E."/>
            <person name="Morien E."/>
            <person name="Nambeesan S."/>
            <person name="Nguyen T."/>
            <person name="Pegot-Espagnet P."/>
            <person name="Pouilly N."/>
            <person name="Raftis F."/>
            <person name="Sallet E."/>
            <person name="Schiex T."/>
            <person name="Thomas J."/>
            <person name="Vandecasteele C."/>
            <person name="Vares D."/>
            <person name="Vear F."/>
            <person name="Vautrin S."/>
            <person name="Crespi M."/>
            <person name="Mangin B."/>
            <person name="Burke J.M."/>
            <person name="Salse J."/>
            <person name="Munos S."/>
            <person name="Vincourt P."/>
            <person name="Rieseberg L.H."/>
            <person name="Langlade N.B."/>
        </authorList>
    </citation>
    <scope>NUCLEOTIDE SEQUENCE [LARGE SCALE GENOMIC DNA]</scope>
    <source>
        <strain evidence="2">cv. SF193</strain>
    </source>
</reference>
<sequence>MVGCCRRRSRALMGDLGYRALSTVAGGGVTFGHWVNQMYMKGYVLMVYSDYLKKMVE</sequence>
<evidence type="ECO:0000313" key="2">
    <source>
        <dbReference type="Proteomes" id="UP000215914"/>
    </source>
</evidence>
<accession>A0A251VAG7</accession>
<gene>
    <name evidence="1" type="ORF">HannXRQ_Chr03g0083321</name>
</gene>
<dbReference type="EMBL" id="CM007892">
    <property type="protein sequence ID" value="OTG32136.1"/>
    <property type="molecule type" value="Genomic_DNA"/>
</dbReference>
<dbReference type="InParanoid" id="A0A251VAG7"/>